<dbReference type="GO" id="GO:0022857">
    <property type="term" value="F:transmembrane transporter activity"/>
    <property type="evidence" value="ECO:0007669"/>
    <property type="project" value="InterPro"/>
</dbReference>
<dbReference type="Gene3D" id="1.10.1760.20">
    <property type="match status" value="1"/>
</dbReference>
<accession>A0A4U3MBW4</accession>
<evidence type="ECO:0000256" key="1">
    <source>
        <dbReference type="SAM" id="Phobius"/>
    </source>
</evidence>
<feature type="transmembrane region" description="Helical" evidence="1">
    <location>
        <begin position="33"/>
        <end position="58"/>
    </location>
</feature>
<evidence type="ECO:0000313" key="2">
    <source>
        <dbReference type="EMBL" id="TKK85839.1"/>
    </source>
</evidence>
<name>A0A4U3MBW4_ENTFL</name>
<evidence type="ECO:0000313" key="3">
    <source>
        <dbReference type="Proteomes" id="UP000305511"/>
    </source>
</evidence>
<proteinExistence type="predicted"/>
<reference evidence="2 3" key="1">
    <citation type="submission" date="2019-02" db="EMBL/GenBank/DDBJ databases">
        <title>Bacteria dissemination in different level of health care in South Africa: the effectiveness of infections prevention and control.</title>
        <authorList>
            <person name="Shobo C."/>
            <person name="Amoako D.G."/>
            <person name="Allam M."/>
            <person name="Ismail A."/>
            <person name="Bester L.A."/>
            <person name="Essack S.Y."/>
        </authorList>
    </citation>
    <scope>NUCLEOTIDE SEQUENCE [LARGE SCALE GENOMIC DNA]</scope>
    <source>
        <strain evidence="2 3">2SIL2</strain>
    </source>
</reference>
<gene>
    <name evidence="2" type="ORF">EY666_08630</name>
</gene>
<dbReference type="AlphaFoldDB" id="A0A4U3MBW4"/>
<feature type="non-terminal residue" evidence="2">
    <location>
        <position position="1"/>
    </location>
</feature>
<keyword evidence="1" id="KW-0472">Membrane</keyword>
<dbReference type="InterPro" id="IPR024529">
    <property type="entry name" value="ECF_trnsprt_substrate-spec"/>
</dbReference>
<sequence>LLIVLIPRILIGVVPYFAYKWLNKLTKEKAQPVSLFVAGVLGSATNTILVMNMIYFLFNSAYAEIIGKAGTAVYLAIIATIFSSGVPEALVAGVAASAIASVLLRLMKRNATQKL</sequence>
<organism evidence="2 3">
    <name type="scientific">Enterococcus faecalis</name>
    <name type="common">Streptococcus faecalis</name>
    <dbReference type="NCBI Taxonomy" id="1351"/>
    <lineage>
        <taxon>Bacteria</taxon>
        <taxon>Bacillati</taxon>
        <taxon>Bacillota</taxon>
        <taxon>Bacilli</taxon>
        <taxon>Lactobacillales</taxon>
        <taxon>Enterococcaceae</taxon>
        <taxon>Enterococcus</taxon>
    </lineage>
</organism>
<keyword evidence="1" id="KW-0812">Transmembrane</keyword>
<dbReference type="Proteomes" id="UP000305511">
    <property type="component" value="Unassembled WGS sequence"/>
</dbReference>
<keyword evidence="1" id="KW-1133">Transmembrane helix</keyword>
<dbReference type="EMBL" id="SIYF01000196">
    <property type="protein sequence ID" value="TKK85839.1"/>
    <property type="molecule type" value="Genomic_DNA"/>
</dbReference>
<feature type="transmembrane region" description="Helical" evidence="1">
    <location>
        <begin position="89"/>
        <end position="107"/>
    </location>
</feature>
<dbReference type="Pfam" id="PF12822">
    <property type="entry name" value="ECF_trnsprt"/>
    <property type="match status" value="1"/>
</dbReference>
<dbReference type="RefSeq" id="WP_137274064.1">
    <property type="nucleotide sequence ID" value="NZ_SIYF01000196.1"/>
</dbReference>
<comment type="caution">
    <text evidence="2">The sequence shown here is derived from an EMBL/GenBank/DDBJ whole genome shotgun (WGS) entry which is preliminary data.</text>
</comment>
<protein>
    <submittedName>
        <fullName evidence="2">ECF transporter S component</fullName>
    </submittedName>
</protein>